<evidence type="ECO:0000256" key="10">
    <source>
        <dbReference type="ARBA" id="ARBA00022884"/>
    </source>
</evidence>
<evidence type="ECO:0000256" key="11">
    <source>
        <dbReference type="ARBA" id="ARBA00023187"/>
    </source>
</evidence>
<dbReference type="PANTHER" id="PTHR11021:SF1">
    <property type="entry name" value="U6 SNRNA-ASSOCIATED SM-LIKE PROTEIN LSM6"/>
    <property type="match status" value="1"/>
</dbReference>
<evidence type="ECO:0000256" key="5">
    <source>
        <dbReference type="ARBA" id="ARBA00022490"/>
    </source>
</evidence>
<feature type="domain" description="Sm" evidence="17">
    <location>
        <begin position="6"/>
        <end position="78"/>
    </location>
</feature>
<dbReference type="InterPro" id="IPR001163">
    <property type="entry name" value="Sm_dom_euk/arc"/>
</dbReference>
<dbReference type="CDD" id="cd01726">
    <property type="entry name" value="LSm6"/>
    <property type="match status" value="1"/>
</dbReference>
<dbReference type="SMART" id="SM00651">
    <property type="entry name" value="Sm"/>
    <property type="match status" value="1"/>
</dbReference>
<dbReference type="GO" id="GO:0000398">
    <property type="term" value="P:mRNA splicing, via spliceosome"/>
    <property type="evidence" value="ECO:0007669"/>
    <property type="project" value="InterPro"/>
</dbReference>
<dbReference type="InterPro" id="IPR016487">
    <property type="entry name" value="Lsm6/sSmF"/>
</dbReference>
<keyword evidence="19" id="KW-1185">Reference proteome</keyword>
<evidence type="ECO:0000256" key="4">
    <source>
        <dbReference type="ARBA" id="ARBA00014768"/>
    </source>
</evidence>
<evidence type="ECO:0000256" key="13">
    <source>
        <dbReference type="ARBA" id="ARBA00023274"/>
    </source>
</evidence>
<keyword evidence="6" id="KW-0698">rRNA processing</keyword>
<evidence type="ECO:0000256" key="14">
    <source>
        <dbReference type="ARBA" id="ARBA00054795"/>
    </source>
</evidence>
<keyword evidence="13 16" id="KW-0687">Ribonucleoprotein</keyword>
<comment type="similarity">
    <text evidence="3 16">Belongs to the snRNP Sm proteins family. SmF/LSm6 subfamily.</text>
</comment>
<comment type="function">
    <text evidence="14">Plays a role in pre-mRNA splicing as component of the U4/U6-U5 tri-snRNP complex that is involved in spliceosome assembly, and as component of the precatalytic spliceosome (spliceosome B complex). The heptameric LSM2-8 complex binds specifically to the 3'-terminal U-tract of U6 snRNA. Component of LSm protein complexes, which are involved in RNA processing and may function in a chaperone-like manner, facilitating the efficient association of RNA processing factors with their substrates. Component of the cytoplasmic LSM1-LSM7 complex, which is thought to be involved in mRNA degradation by activating the decapping step in the 5'-to-3' mRNA decay pathway.</text>
</comment>
<dbReference type="Proteomes" id="UP001165289">
    <property type="component" value="Unassembled WGS sequence"/>
</dbReference>
<keyword evidence="11 16" id="KW-0508">mRNA splicing</keyword>
<dbReference type="PROSITE" id="PS52002">
    <property type="entry name" value="SM"/>
    <property type="match status" value="1"/>
</dbReference>
<dbReference type="GO" id="GO:0120115">
    <property type="term" value="C:Lsm2-8 complex"/>
    <property type="evidence" value="ECO:0007669"/>
    <property type="project" value="UniProtKB-ARBA"/>
</dbReference>
<evidence type="ECO:0000256" key="15">
    <source>
        <dbReference type="ARBA" id="ARBA00065816"/>
    </source>
</evidence>
<dbReference type="GO" id="GO:0005732">
    <property type="term" value="C:sno(s)RNA-containing ribonucleoprotein complex"/>
    <property type="evidence" value="ECO:0007669"/>
    <property type="project" value="TreeGrafter"/>
</dbReference>
<dbReference type="GO" id="GO:0005730">
    <property type="term" value="C:nucleolus"/>
    <property type="evidence" value="ECO:0007669"/>
    <property type="project" value="TreeGrafter"/>
</dbReference>
<dbReference type="PIRSF" id="PIRSF006609">
    <property type="entry name" value="snRNP_SmF"/>
    <property type="match status" value="1"/>
</dbReference>
<evidence type="ECO:0000256" key="12">
    <source>
        <dbReference type="ARBA" id="ARBA00023242"/>
    </source>
</evidence>
<dbReference type="GO" id="GO:0046540">
    <property type="term" value="C:U4/U6 x U5 tri-snRNP complex"/>
    <property type="evidence" value="ECO:0007669"/>
    <property type="project" value="TreeGrafter"/>
</dbReference>
<dbReference type="Pfam" id="PF01423">
    <property type="entry name" value="LSM"/>
    <property type="match status" value="1"/>
</dbReference>
<dbReference type="GO" id="GO:0005688">
    <property type="term" value="C:U6 snRNP"/>
    <property type="evidence" value="ECO:0007669"/>
    <property type="project" value="TreeGrafter"/>
</dbReference>
<keyword evidence="10 16" id="KW-0694">RNA-binding</keyword>
<dbReference type="FunFam" id="2.30.30.100:FF:000010">
    <property type="entry name" value="U6 snRNA-associated Sm-like protein LSm6"/>
    <property type="match status" value="1"/>
</dbReference>
<evidence type="ECO:0000313" key="19">
    <source>
        <dbReference type="Proteomes" id="UP001165289"/>
    </source>
</evidence>
<dbReference type="GO" id="GO:0005681">
    <property type="term" value="C:spliceosomal complex"/>
    <property type="evidence" value="ECO:0007669"/>
    <property type="project" value="UniProtKB-KW"/>
</dbReference>
<evidence type="ECO:0000256" key="7">
    <source>
        <dbReference type="ARBA" id="ARBA00022664"/>
    </source>
</evidence>
<dbReference type="Gene3D" id="2.30.30.100">
    <property type="match status" value="1"/>
</dbReference>
<evidence type="ECO:0000256" key="3">
    <source>
        <dbReference type="ARBA" id="ARBA00007927"/>
    </source>
</evidence>
<evidence type="ECO:0000259" key="17">
    <source>
        <dbReference type="PROSITE" id="PS52002"/>
    </source>
</evidence>
<proteinExistence type="inferred from homology"/>
<dbReference type="GO" id="GO:0000932">
    <property type="term" value="C:P-body"/>
    <property type="evidence" value="ECO:0007669"/>
    <property type="project" value="TreeGrafter"/>
</dbReference>
<dbReference type="PANTHER" id="PTHR11021">
    <property type="entry name" value="SMALL NUCLEAR RIBONUCLEOPROTEIN F SNRNP-F"/>
    <property type="match status" value="1"/>
</dbReference>
<comment type="caution">
    <text evidence="18">The sequence shown here is derived from an EMBL/GenBank/DDBJ whole genome shotgun (WGS) entry which is preliminary data.</text>
</comment>
<protein>
    <recommendedName>
        <fullName evidence="4">U6 snRNA-associated Sm-like protein LSm6</fullName>
    </recommendedName>
</protein>
<dbReference type="AlphaFoldDB" id="A0AAV7K012"/>
<reference evidence="18 19" key="1">
    <citation type="journal article" date="2023" name="BMC Biol.">
        <title>The compact genome of the sponge Oopsacas minuta (Hexactinellida) is lacking key metazoan core genes.</title>
        <authorList>
            <person name="Santini S."/>
            <person name="Schenkelaars Q."/>
            <person name="Jourda C."/>
            <person name="Duchesne M."/>
            <person name="Belahbib H."/>
            <person name="Rocher C."/>
            <person name="Selva M."/>
            <person name="Riesgo A."/>
            <person name="Vervoort M."/>
            <person name="Leys S.P."/>
            <person name="Kodjabachian L."/>
            <person name="Le Bivic A."/>
            <person name="Borchiellini C."/>
            <person name="Claverie J.M."/>
            <person name="Renard E."/>
        </authorList>
    </citation>
    <scope>NUCLEOTIDE SEQUENCE [LARGE SCALE GENOMIC DNA]</scope>
    <source>
        <strain evidence="18">SPO-2</strain>
    </source>
</reference>
<evidence type="ECO:0000256" key="6">
    <source>
        <dbReference type="ARBA" id="ARBA00022552"/>
    </source>
</evidence>
<comment type="subunit">
    <text evidence="15">Component of the precatalytic spliceosome (spliceosome B complex). Component of the U4/U6-U5 tri-snRNP complex, a building block of the precatalytic spliceosome (spliceosome B complex). The U4/U6-U5 tri-snRNP complex is composed of the U4, U6 and U5 snRNAs and at least PRPF3, PRPF4, PRPF6, PRPF8, PRPF31, SNRNP200, TXNL4A, SNRNP40, SNRPB, SNRPD1, SNRPD2, SNRPD3, SNRPE, SNRPF, SNRPG, DDX23, CD2BP2, PPIH, SNU13, EFTUD2, SART1 and USP39, plus LSM2, LSM3, LSM4, LSM5, LSM6, LSM7 and LSM8. LSM2, LSM3, LSM4, LSM5, LSM6, LSM7 and LSM8 form a heptameric, ring-shaped subcomplex (the LSM2-8 complex) that is part of the U4/U6-U5 tri-snRNP complex and the precatalytic spliceosome. Component of the heptameric LSM1-LSM7 complex, which consists of LSM1, LSM2, LSM3, LSM4, LSM5, LSM6 and LSM7.</text>
</comment>
<gene>
    <name evidence="18" type="ORF">LOD99_949</name>
</gene>
<organism evidence="18 19">
    <name type="scientific">Oopsacas minuta</name>
    <dbReference type="NCBI Taxonomy" id="111878"/>
    <lineage>
        <taxon>Eukaryota</taxon>
        <taxon>Metazoa</taxon>
        <taxon>Porifera</taxon>
        <taxon>Hexactinellida</taxon>
        <taxon>Hexasterophora</taxon>
        <taxon>Lyssacinosida</taxon>
        <taxon>Leucopsacidae</taxon>
        <taxon>Oopsacas</taxon>
    </lineage>
</organism>
<evidence type="ECO:0000256" key="8">
    <source>
        <dbReference type="ARBA" id="ARBA00022694"/>
    </source>
</evidence>
<keyword evidence="7 16" id="KW-0507">mRNA processing</keyword>
<accession>A0AAV7K012</accession>
<evidence type="ECO:0000256" key="16">
    <source>
        <dbReference type="PIRNR" id="PIRNR006609"/>
    </source>
</evidence>
<evidence type="ECO:0000256" key="2">
    <source>
        <dbReference type="ARBA" id="ARBA00004496"/>
    </source>
</evidence>
<dbReference type="InterPro" id="IPR047575">
    <property type="entry name" value="Sm"/>
</dbReference>
<keyword evidence="8" id="KW-0819">tRNA processing</keyword>
<dbReference type="GO" id="GO:0030490">
    <property type="term" value="P:maturation of SSU-rRNA"/>
    <property type="evidence" value="ECO:0007669"/>
    <property type="project" value="TreeGrafter"/>
</dbReference>
<dbReference type="SUPFAM" id="SSF50182">
    <property type="entry name" value="Sm-like ribonucleoproteins"/>
    <property type="match status" value="1"/>
</dbReference>
<dbReference type="EMBL" id="JAKMXF010000222">
    <property type="protein sequence ID" value="KAI6654553.1"/>
    <property type="molecule type" value="Genomic_DNA"/>
</dbReference>
<dbReference type="GO" id="GO:0003723">
    <property type="term" value="F:RNA binding"/>
    <property type="evidence" value="ECO:0007669"/>
    <property type="project" value="UniProtKB-UniRule"/>
</dbReference>
<evidence type="ECO:0000313" key="18">
    <source>
        <dbReference type="EMBL" id="KAI6654553.1"/>
    </source>
</evidence>
<evidence type="ECO:0000256" key="9">
    <source>
        <dbReference type="ARBA" id="ARBA00022728"/>
    </source>
</evidence>
<sequence>MSKKQTPSDFLKQITGKPVLVKLNSGADYRGILMCLDGYMNIALEQTEEYMNGELRNKYGDTLIRGNNVLYISTQKKKDVVLFE</sequence>
<keyword evidence="5" id="KW-0963">Cytoplasm</keyword>
<dbReference type="InterPro" id="IPR010920">
    <property type="entry name" value="LSM_dom_sf"/>
</dbReference>
<keyword evidence="9 16" id="KW-0747">Spliceosome</keyword>
<dbReference type="GO" id="GO:0008033">
    <property type="term" value="P:tRNA processing"/>
    <property type="evidence" value="ECO:0007669"/>
    <property type="project" value="UniProtKB-KW"/>
</dbReference>
<evidence type="ECO:0000256" key="1">
    <source>
        <dbReference type="ARBA" id="ARBA00004123"/>
    </source>
</evidence>
<comment type="subcellular location">
    <subcellularLocation>
        <location evidence="2">Cytoplasm</location>
    </subcellularLocation>
    <subcellularLocation>
        <location evidence="1 16">Nucleus</location>
    </subcellularLocation>
</comment>
<keyword evidence="12 16" id="KW-0539">Nucleus</keyword>
<name>A0AAV7K012_9METZ</name>